<proteinExistence type="predicted"/>
<keyword evidence="4" id="KW-1133">Transmembrane helix</keyword>
<dbReference type="RefSeq" id="WP_081050225.1">
    <property type="nucleotide sequence ID" value="NZ_CP062805.1"/>
</dbReference>
<evidence type="ECO:0000256" key="3">
    <source>
        <dbReference type="ARBA" id="ARBA00022692"/>
    </source>
</evidence>
<dbReference type="CDD" id="cd17319">
    <property type="entry name" value="MFS_ExuT_GudP_like"/>
    <property type="match status" value="1"/>
</dbReference>
<gene>
    <name evidence="7" type="ORF">F7R26_036235</name>
</gene>
<dbReference type="AlphaFoldDB" id="A0A643G1T9"/>
<dbReference type="FunFam" id="1.20.1250.20:FF:000018">
    <property type="entry name" value="MFS transporter permease"/>
    <property type="match status" value="1"/>
</dbReference>
<evidence type="ECO:0000313" key="8">
    <source>
        <dbReference type="Proteomes" id="UP000397656"/>
    </source>
</evidence>
<evidence type="ECO:0000256" key="1">
    <source>
        <dbReference type="ARBA" id="ARBA00004141"/>
    </source>
</evidence>
<comment type="subcellular location">
    <subcellularLocation>
        <location evidence="1">Membrane</location>
        <topology evidence="1">Multi-pass membrane protein</topology>
    </subcellularLocation>
</comment>
<geneLocation type="plasmid" evidence="7 8">
    <name>pRK1-1</name>
</geneLocation>
<name>A0A643G1T9_9BURK</name>
<keyword evidence="7" id="KW-0614">Plasmid</keyword>
<keyword evidence="2" id="KW-0813">Transport</keyword>
<organism evidence="7 8">
    <name type="scientific">Cupriavidus basilensis</name>
    <dbReference type="NCBI Taxonomy" id="68895"/>
    <lineage>
        <taxon>Bacteria</taxon>
        <taxon>Pseudomonadati</taxon>
        <taxon>Pseudomonadota</taxon>
        <taxon>Betaproteobacteria</taxon>
        <taxon>Burkholderiales</taxon>
        <taxon>Burkholderiaceae</taxon>
        <taxon>Cupriavidus</taxon>
    </lineage>
</organism>
<dbReference type="PROSITE" id="PS50850">
    <property type="entry name" value="MFS"/>
    <property type="match status" value="1"/>
</dbReference>
<dbReference type="GO" id="GO:0016020">
    <property type="term" value="C:membrane"/>
    <property type="evidence" value="ECO:0007669"/>
    <property type="project" value="UniProtKB-SubCell"/>
</dbReference>
<keyword evidence="5" id="KW-0472">Membrane</keyword>
<dbReference type="GeneID" id="98406424"/>
<dbReference type="Gene3D" id="1.20.1250.20">
    <property type="entry name" value="MFS general substrate transporter like domains"/>
    <property type="match status" value="2"/>
</dbReference>
<dbReference type="GO" id="GO:0022857">
    <property type="term" value="F:transmembrane transporter activity"/>
    <property type="evidence" value="ECO:0007669"/>
    <property type="project" value="InterPro"/>
</dbReference>
<dbReference type="Proteomes" id="UP000397656">
    <property type="component" value="Plasmid pRK1-1"/>
</dbReference>
<evidence type="ECO:0000313" key="7">
    <source>
        <dbReference type="EMBL" id="QOT81821.1"/>
    </source>
</evidence>
<evidence type="ECO:0000256" key="4">
    <source>
        <dbReference type="ARBA" id="ARBA00022989"/>
    </source>
</evidence>
<sequence>MTTSLQSIPGALSPDAVDESIAEQQRIVSKVIRKIMPLALIGIFVSYVDRTNLSVAGPDMQAALGLTPAMFGLASGLFFIGYVLFEIPSNIALQRYGAKLWIARIMVTWGLICMGTSLVTGATSLYIFRLLLGVGEAGFYPGILFYLSLFVPIRYLTRAFAVFQIGIPISLALGSAMTAALLTMDGILGVSGWQWVLIIEGALAVVVGIITCFAMASTPEKARWLTAREKQTLIAAIRSDRNSGADDSHGLSAIASVMKTRAAWYYCFQYTSMLIGFYAVTYWLPQIIKLRFSVSAVQAGLLSAVPWVFCAMALFTLSRIPPREKNRAGVLSAILMLAAIGLTMSAFAQSAILAFAGLCMAACMQAAVPLFYSFPSQHFAGARAAVALALVNSVGNIGGFFGPYILGVFRQTFHTDTVGLVFLAGTFVIAACMALGLPRQLRSAEAQAGARA</sequence>
<evidence type="ECO:0000259" key="6">
    <source>
        <dbReference type="PROSITE" id="PS50850"/>
    </source>
</evidence>
<dbReference type="InterPro" id="IPR036259">
    <property type="entry name" value="MFS_trans_sf"/>
</dbReference>
<evidence type="ECO:0000256" key="2">
    <source>
        <dbReference type="ARBA" id="ARBA00022448"/>
    </source>
</evidence>
<feature type="domain" description="Major facilitator superfamily (MFS) profile" evidence="6">
    <location>
        <begin position="35"/>
        <end position="442"/>
    </location>
</feature>
<dbReference type="PANTHER" id="PTHR43791:SF36">
    <property type="entry name" value="TRANSPORTER, PUTATIVE (AFU_ORTHOLOGUE AFUA_6G08340)-RELATED"/>
    <property type="match status" value="1"/>
</dbReference>
<protein>
    <submittedName>
        <fullName evidence="7">MFS transporter</fullName>
    </submittedName>
</protein>
<accession>A0A643G1T9</accession>
<evidence type="ECO:0000256" key="5">
    <source>
        <dbReference type="ARBA" id="ARBA00023136"/>
    </source>
</evidence>
<reference evidence="7 8" key="1">
    <citation type="submission" date="2020-10" db="EMBL/GenBank/DDBJ databases">
        <title>Complete genome sequence of Cupriavidus basilensis CCUG 49340T.</title>
        <authorList>
            <person name="Salva-Serra F."/>
            <person name="Donoso R.A."/>
            <person name="Cho K.H."/>
            <person name="Yoo J.A."/>
            <person name="Lee K."/>
            <person name="Yoon S.-H."/>
            <person name="Perez-Pantoja D."/>
            <person name="Moore E.R.B."/>
        </authorList>
    </citation>
    <scope>NUCLEOTIDE SEQUENCE [LARGE SCALE GENOMIC DNA]</scope>
    <source>
        <strain evidence="8">CCUG 49340</strain>
        <plasmid evidence="7 8">pRK1-1</plasmid>
    </source>
</reference>
<dbReference type="InterPro" id="IPR011701">
    <property type="entry name" value="MFS"/>
</dbReference>
<dbReference type="SUPFAM" id="SSF103473">
    <property type="entry name" value="MFS general substrate transporter"/>
    <property type="match status" value="1"/>
</dbReference>
<dbReference type="EMBL" id="CP062805">
    <property type="protein sequence ID" value="QOT81821.1"/>
    <property type="molecule type" value="Genomic_DNA"/>
</dbReference>
<keyword evidence="3" id="KW-0812">Transmembrane</keyword>
<dbReference type="PANTHER" id="PTHR43791">
    <property type="entry name" value="PERMEASE-RELATED"/>
    <property type="match status" value="1"/>
</dbReference>
<dbReference type="Pfam" id="PF07690">
    <property type="entry name" value="MFS_1"/>
    <property type="match status" value="1"/>
</dbReference>
<dbReference type="InterPro" id="IPR020846">
    <property type="entry name" value="MFS_dom"/>
</dbReference>